<dbReference type="GO" id="GO:0004222">
    <property type="term" value="F:metalloendopeptidase activity"/>
    <property type="evidence" value="ECO:0007669"/>
    <property type="project" value="InterPro"/>
</dbReference>
<evidence type="ECO:0000313" key="3">
    <source>
        <dbReference type="EMBL" id="KAH7942937.1"/>
    </source>
</evidence>
<organism evidence="3 4">
    <name type="scientific">Rhipicephalus sanguineus</name>
    <name type="common">Brown dog tick</name>
    <name type="synonym">Ixodes sanguineus</name>
    <dbReference type="NCBI Taxonomy" id="34632"/>
    <lineage>
        <taxon>Eukaryota</taxon>
        <taxon>Metazoa</taxon>
        <taxon>Ecdysozoa</taxon>
        <taxon>Arthropoda</taxon>
        <taxon>Chelicerata</taxon>
        <taxon>Arachnida</taxon>
        <taxon>Acari</taxon>
        <taxon>Parasitiformes</taxon>
        <taxon>Ixodida</taxon>
        <taxon>Ixodoidea</taxon>
        <taxon>Ixodidae</taxon>
        <taxon>Rhipicephalinae</taxon>
        <taxon>Rhipicephalus</taxon>
        <taxon>Rhipicephalus</taxon>
    </lineage>
</organism>
<feature type="compositionally biased region" description="Polar residues" evidence="1">
    <location>
        <begin position="556"/>
        <end position="568"/>
    </location>
</feature>
<protein>
    <submittedName>
        <fullName evidence="3">Uncharacterized protein</fullName>
    </submittedName>
</protein>
<feature type="compositionally biased region" description="Polar residues" evidence="1">
    <location>
        <begin position="625"/>
        <end position="635"/>
    </location>
</feature>
<feature type="compositionally biased region" description="Polar residues" evidence="1">
    <location>
        <begin position="93"/>
        <end position="102"/>
    </location>
</feature>
<feature type="region of interest" description="Disordered" evidence="1">
    <location>
        <begin position="219"/>
        <end position="304"/>
    </location>
</feature>
<dbReference type="Gene3D" id="3.40.390.10">
    <property type="entry name" value="Collagenase (Catalytic Domain)"/>
    <property type="match status" value="1"/>
</dbReference>
<keyword evidence="2" id="KW-0812">Transmembrane</keyword>
<dbReference type="InterPro" id="IPR042089">
    <property type="entry name" value="Peptidase_M13_dom_2"/>
</dbReference>
<feature type="region of interest" description="Disordered" evidence="1">
    <location>
        <begin position="1"/>
        <end position="194"/>
    </location>
</feature>
<dbReference type="VEuPathDB" id="VectorBase:RSAN_045840"/>
<dbReference type="PANTHER" id="PTHR11733">
    <property type="entry name" value="ZINC METALLOPROTEASE FAMILY M13 NEPRILYSIN-RELATED"/>
    <property type="match status" value="1"/>
</dbReference>
<feature type="region of interest" description="Disordered" evidence="1">
    <location>
        <begin position="698"/>
        <end position="722"/>
    </location>
</feature>
<feature type="region of interest" description="Disordered" evidence="1">
    <location>
        <begin position="490"/>
        <end position="656"/>
    </location>
</feature>
<dbReference type="InterPro" id="IPR000718">
    <property type="entry name" value="Peptidase_M13"/>
</dbReference>
<feature type="transmembrane region" description="Helical" evidence="2">
    <location>
        <begin position="732"/>
        <end position="753"/>
    </location>
</feature>
<name>A0A9D4SRB6_RHISA</name>
<dbReference type="InterPro" id="IPR024079">
    <property type="entry name" value="MetalloPept_cat_dom_sf"/>
</dbReference>
<dbReference type="EMBL" id="JABSTV010001253">
    <property type="protein sequence ID" value="KAH7942937.1"/>
    <property type="molecule type" value="Genomic_DNA"/>
</dbReference>
<keyword evidence="2" id="KW-1133">Transmembrane helix</keyword>
<proteinExistence type="predicted"/>
<keyword evidence="4" id="KW-1185">Reference proteome</keyword>
<evidence type="ECO:0000256" key="2">
    <source>
        <dbReference type="SAM" id="Phobius"/>
    </source>
</evidence>
<feature type="compositionally biased region" description="Basic and acidic residues" evidence="1">
    <location>
        <begin position="1"/>
        <end position="13"/>
    </location>
</feature>
<reference evidence="3" key="2">
    <citation type="submission" date="2021-09" db="EMBL/GenBank/DDBJ databases">
        <authorList>
            <person name="Jia N."/>
            <person name="Wang J."/>
            <person name="Shi W."/>
            <person name="Du L."/>
            <person name="Sun Y."/>
            <person name="Zhan W."/>
            <person name="Jiang J."/>
            <person name="Wang Q."/>
            <person name="Zhang B."/>
            <person name="Ji P."/>
            <person name="Sakyi L.B."/>
            <person name="Cui X."/>
            <person name="Yuan T."/>
            <person name="Jiang B."/>
            <person name="Yang W."/>
            <person name="Lam T.T.-Y."/>
            <person name="Chang Q."/>
            <person name="Ding S."/>
            <person name="Wang X."/>
            <person name="Zhu J."/>
            <person name="Ruan X."/>
            <person name="Zhao L."/>
            <person name="Wei J."/>
            <person name="Que T."/>
            <person name="Du C."/>
            <person name="Cheng J."/>
            <person name="Dai P."/>
            <person name="Han X."/>
            <person name="Huang E."/>
            <person name="Gao Y."/>
            <person name="Liu J."/>
            <person name="Shao H."/>
            <person name="Ye R."/>
            <person name="Li L."/>
            <person name="Wei W."/>
            <person name="Wang X."/>
            <person name="Wang C."/>
            <person name="Huo Q."/>
            <person name="Li W."/>
            <person name="Guo W."/>
            <person name="Chen H."/>
            <person name="Chen S."/>
            <person name="Zhou L."/>
            <person name="Zhou L."/>
            <person name="Ni X."/>
            <person name="Tian J."/>
            <person name="Zhou Y."/>
            <person name="Sheng Y."/>
            <person name="Liu T."/>
            <person name="Pan Y."/>
            <person name="Xia L."/>
            <person name="Li J."/>
            <person name="Zhao F."/>
            <person name="Cao W."/>
        </authorList>
    </citation>
    <scope>NUCLEOTIDE SEQUENCE</scope>
    <source>
        <strain evidence="3">Rsan-2018</strain>
        <tissue evidence="3">Larvae</tissue>
    </source>
</reference>
<dbReference type="GO" id="GO:0005886">
    <property type="term" value="C:plasma membrane"/>
    <property type="evidence" value="ECO:0007669"/>
    <property type="project" value="TreeGrafter"/>
</dbReference>
<feature type="compositionally biased region" description="Polar residues" evidence="1">
    <location>
        <begin position="113"/>
        <end position="126"/>
    </location>
</feature>
<dbReference type="SUPFAM" id="SSF55486">
    <property type="entry name" value="Metalloproteases ('zincins'), catalytic domain"/>
    <property type="match status" value="1"/>
</dbReference>
<reference evidence="3" key="1">
    <citation type="journal article" date="2020" name="Cell">
        <title>Large-Scale Comparative Analyses of Tick Genomes Elucidate Their Genetic Diversity and Vector Capacities.</title>
        <authorList>
            <consortium name="Tick Genome and Microbiome Consortium (TIGMIC)"/>
            <person name="Jia N."/>
            <person name="Wang J."/>
            <person name="Shi W."/>
            <person name="Du L."/>
            <person name="Sun Y."/>
            <person name="Zhan W."/>
            <person name="Jiang J.F."/>
            <person name="Wang Q."/>
            <person name="Zhang B."/>
            <person name="Ji P."/>
            <person name="Bell-Sakyi L."/>
            <person name="Cui X.M."/>
            <person name="Yuan T.T."/>
            <person name="Jiang B.G."/>
            <person name="Yang W.F."/>
            <person name="Lam T.T."/>
            <person name="Chang Q.C."/>
            <person name="Ding S.J."/>
            <person name="Wang X.J."/>
            <person name="Zhu J.G."/>
            <person name="Ruan X.D."/>
            <person name="Zhao L."/>
            <person name="Wei J.T."/>
            <person name="Ye R.Z."/>
            <person name="Que T.C."/>
            <person name="Du C.H."/>
            <person name="Zhou Y.H."/>
            <person name="Cheng J.X."/>
            <person name="Dai P.F."/>
            <person name="Guo W.B."/>
            <person name="Han X.H."/>
            <person name="Huang E.J."/>
            <person name="Li L.F."/>
            <person name="Wei W."/>
            <person name="Gao Y.C."/>
            <person name="Liu J.Z."/>
            <person name="Shao H.Z."/>
            <person name="Wang X."/>
            <person name="Wang C.C."/>
            <person name="Yang T.C."/>
            <person name="Huo Q.B."/>
            <person name="Li W."/>
            <person name="Chen H.Y."/>
            <person name="Chen S.E."/>
            <person name="Zhou L.G."/>
            <person name="Ni X.B."/>
            <person name="Tian J.H."/>
            <person name="Sheng Y."/>
            <person name="Liu T."/>
            <person name="Pan Y.S."/>
            <person name="Xia L.Y."/>
            <person name="Li J."/>
            <person name="Zhao F."/>
            <person name="Cao W.C."/>
        </authorList>
    </citation>
    <scope>NUCLEOTIDE SEQUENCE</scope>
    <source>
        <strain evidence="3">Rsan-2018</strain>
    </source>
</reference>
<dbReference type="Proteomes" id="UP000821837">
    <property type="component" value="Unassembled WGS sequence"/>
</dbReference>
<feature type="compositionally biased region" description="Pro residues" evidence="1">
    <location>
        <begin position="704"/>
        <end position="713"/>
    </location>
</feature>
<comment type="caution">
    <text evidence="3">The sequence shown here is derived from an EMBL/GenBank/DDBJ whole genome shotgun (WGS) entry which is preliminary data.</text>
</comment>
<evidence type="ECO:0000256" key="1">
    <source>
        <dbReference type="SAM" id="MobiDB-lite"/>
    </source>
</evidence>
<feature type="region of interest" description="Disordered" evidence="1">
    <location>
        <begin position="356"/>
        <end position="405"/>
    </location>
</feature>
<sequence>MSKRGPGDDEQPLRDASSSGRPGRPAKGLSGASTAPTDHNLHGHGMQSSKVAKNALDRSPVLAEPVKNALLESPSQSKALTECSPRTFVPKNVISNQRGASSTEHEKVDRALSTPTNQTNSVTSGSHVARKLAEPIQNKPPGLGHPFKRAPPSGHSRYSELPKPELTAGIAKDDSADDQHVRGGKDDFVRRDPVNLAAPLTGSTRVSRGAEWDLRGPKLLQPAIDMSPVHGERVKSSSQSSSTPDDGLAKRRRVAGSHKDDYHGERGLPAGKEKVPGRTMSLEAASSSVPTEASGIGRNTTVPNVLKPTTHVPLVFGEPDQIMVSRSSFSLDNGLPNFRRSPGIPQNDYPYRQALPTGTDVSSYPRSVDRVASTTSGTRDLREAGRGSQLPNILEPPTYTTSDMGQPVKVCPSCILRDNGVSEPRGPSGVSKSDFLDEQCLSAAVQPESAHLTAPMTGATQLPGTEQGLRVPKLLQPAIVVPPVLGDAAKSASRGSVVQGKGILKQGRSSPFPKDDGLCHQGPVVASPGSTAPRLRPADQAEPAPGGKHHQPRESPWSTDQLSITLTASHPPVVNKSKRVSIDPRTSVDVITPTETPSGQSTPPQSASSVEGNSPIWELQRRLSDTQTKSSSIQPQFRPGTNGEQNPAALDSSSSGPWIRRQALAVRRAVMSRPPWSSSGNRFRAVPHIKLPPVKRLLRSQSPTMPPTTPPPSLGSSIPSQSSRLKRRLPRLVLAAIVVLVVAAIATLLLFVAHREHNNAVVDPLVCSTDDCVEYARRIMRRMNTSANPCYDFHAYVCGGVGGSSGTPSHTSGPQRVTFARQQGRELVSTLNYTATGISPAYMSEAALKALKALETCLERRTTDVAGHFAAFMRERGISWPATAGLLVKRVDVLDIILQLIVDWRAALWFDVRLEYHGLDGNPVIAVGEPSALALYRMEQLSDLDDSAYVETARAVAAFLTGGTMTLTDRDVNQLLADEAPIRRALLAPEDPDDYDSLMPMHALYEKIGGILCLDVTEWPAFVDKHMHVNLSTSTLVLLIRERRCLSLAEMFGNMTPARLLNVVGWTLAYVYAWTINPALDVLGARETSSKTADDRLTANDLCFLAVHESYGIAQVAPFFLDAFPTEERVSVETVITRTAEALTGILRSSGRLTNASLAQATVKITEQSAVHPWPLKAFLRLEILDLLYSEFPLETDSFFATWLESRKALRNSLHNRYYATFMLARYRWRYTRVQYLYSLNVLRLGLGVVFPPSYLRHGCPAMTYAGLGFQLTRQLVRVVDMRGRTLDYDGRPYSWWNENTGQHPKCRLSTAKSPREQRAVADLFALDVAYAAMVDAVRRSGSPVRLKHLESLDAEQVFYVSYCSHYCDSQPLFRARSMCDLAINGSRFGSAFGCEAPAGGAGQCLFV</sequence>
<dbReference type="PROSITE" id="PS51885">
    <property type="entry name" value="NEPRILYSIN"/>
    <property type="match status" value="1"/>
</dbReference>
<keyword evidence="2" id="KW-0472">Membrane</keyword>
<feature type="compositionally biased region" description="Basic and acidic residues" evidence="1">
    <location>
        <begin position="171"/>
        <end position="193"/>
    </location>
</feature>
<gene>
    <name evidence="3" type="ORF">HPB52_002712</name>
</gene>
<evidence type="ECO:0000313" key="4">
    <source>
        <dbReference type="Proteomes" id="UP000821837"/>
    </source>
</evidence>
<feature type="compositionally biased region" description="Polar residues" evidence="1">
    <location>
        <begin position="284"/>
        <end position="303"/>
    </location>
</feature>
<feature type="compositionally biased region" description="Basic and acidic residues" evidence="1">
    <location>
        <begin position="257"/>
        <end position="276"/>
    </location>
</feature>
<dbReference type="Gene3D" id="1.10.1380.10">
    <property type="entry name" value="Neutral endopeptidase , domain2"/>
    <property type="match status" value="1"/>
</dbReference>
<dbReference type="GO" id="GO:0016485">
    <property type="term" value="P:protein processing"/>
    <property type="evidence" value="ECO:0007669"/>
    <property type="project" value="TreeGrafter"/>
</dbReference>
<dbReference type="PANTHER" id="PTHR11733:SF241">
    <property type="entry name" value="GH26575P-RELATED"/>
    <property type="match status" value="1"/>
</dbReference>
<accession>A0A9D4SRB6</accession>
<feature type="compositionally biased region" description="Polar residues" evidence="1">
    <location>
        <begin position="593"/>
        <end position="612"/>
    </location>
</feature>